<feature type="region of interest" description="Disordered" evidence="1">
    <location>
        <begin position="25"/>
        <end position="61"/>
    </location>
</feature>
<dbReference type="eggNOG" id="arCOG08152">
    <property type="taxonomic scope" value="Archaea"/>
</dbReference>
<gene>
    <name evidence="2" type="ordered locus">NP_3728A</name>
</gene>
<keyword evidence="3" id="KW-1185">Reference proteome</keyword>
<protein>
    <submittedName>
        <fullName evidence="2">Uncharacterized protein</fullName>
    </submittedName>
</protein>
<feature type="compositionally biased region" description="Low complexity" evidence="1">
    <location>
        <begin position="33"/>
        <end position="46"/>
    </location>
</feature>
<dbReference type="EnsemblBacteria" id="CAI49955">
    <property type="protein sequence ID" value="CAI49955"/>
    <property type="gene ID" value="NP_3728A"/>
</dbReference>
<dbReference type="STRING" id="348780.NP_3728A"/>
<dbReference type="EMBL" id="CR936257">
    <property type="protein sequence ID" value="CAI49955.2"/>
    <property type="molecule type" value="Genomic_DNA"/>
</dbReference>
<dbReference type="KEGG" id="nph:NP_3728A"/>
<organism evidence="2 3">
    <name type="scientific">Natronomonas pharaonis (strain ATCC 35678 / DSM 2160 / CIP 103997 / JCM 8858 / NBRC 14720 / NCIMB 2260 / Gabara)</name>
    <name type="common">Halobacterium pharaonis</name>
    <dbReference type="NCBI Taxonomy" id="348780"/>
    <lineage>
        <taxon>Archaea</taxon>
        <taxon>Methanobacteriati</taxon>
        <taxon>Methanobacteriota</taxon>
        <taxon>Stenosarchaea group</taxon>
        <taxon>Halobacteria</taxon>
        <taxon>Halobacteriales</taxon>
        <taxon>Natronomonadaceae</taxon>
        <taxon>Natronomonas</taxon>
    </lineage>
</organism>
<reference evidence="2 3" key="1">
    <citation type="journal article" date="2005" name="Genome Res.">
        <title>Living with two extremes: conclusions from the genome sequence of Natronomonas pharaonis.</title>
        <authorList>
            <person name="Falb M."/>
            <person name="Pfeiffer F."/>
            <person name="Palm P."/>
            <person name="Rodewald K."/>
            <person name="Hickmann V."/>
            <person name="Tittor J."/>
            <person name="Oesterhelt D."/>
        </authorList>
    </citation>
    <scope>NUCLEOTIDE SEQUENCE [LARGE SCALE GENOMIC DNA]</scope>
    <source>
        <strain evidence="3">ATCC 35678 / DSM 2160 / CIP 103997 / JCM 8858 / NBRC 14720 / NCIMB 2260 / Gabara</strain>
    </source>
</reference>
<dbReference type="OrthoDB" id="383020at2157"/>
<dbReference type="HOGENOM" id="CLU_865003_0_0_2"/>
<dbReference type="AlphaFoldDB" id="A0A1U7EXP9"/>
<proteinExistence type="predicted"/>
<dbReference type="RefSeq" id="WP_049939627.1">
    <property type="nucleotide sequence ID" value="NC_007426.1"/>
</dbReference>
<evidence type="ECO:0000313" key="2">
    <source>
        <dbReference type="EMBL" id="CAI49955.2"/>
    </source>
</evidence>
<evidence type="ECO:0000313" key="3">
    <source>
        <dbReference type="Proteomes" id="UP000002698"/>
    </source>
</evidence>
<accession>A0A1U7EXP9</accession>
<dbReference type="Proteomes" id="UP000002698">
    <property type="component" value="Chromosome"/>
</dbReference>
<dbReference type="PROSITE" id="PS51257">
    <property type="entry name" value="PROKAR_LIPOPROTEIN"/>
    <property type="match status" value="1"/>
</dbReference>
<evidence type="ECO:0000256" key="1">
    <source>
        <dbReference type="SAM" id="MobiDB-lite"/>
    </source>
</evidence>
<sequence>MRRRVLLSLVSGTAAALAGCADGMEEANDDDGGTPAATPAADDAAAIPEPQMTVEVPDKRQRGEPFSVRLTAENPADEPQAVSRQVSDVTADVTVGEFSSTLPPGETVVWESPPIVYQTIPDDGVVELDVGGDTVSVRIFEPLSVGASHTYEDGVTIHVEGIQTVRAYPHRIDDRRRWRHAGDGAQYVFVFVSATGVHRDGQVGTPPSKRGLLLRHGGQVFRPQTPRYTPLTGVPVPSEYTIDSWGATPRADVSAYDSVDIRRSALDGEHPDENLYPDAAAAPDETLWLFYEVSTEIPATGLRVLASR</sequence>
<dbReference type="GeneID" id="3701849"/>
<name>A0A1U7EXP9_NATPD</name>